<dbReference type="Proteomes" id="UP001369958">
    <property type="component" value="Chromosome"/>
</dbReference>
<dbReference type="InterPro" id="IPR050109">
    <property type="entry name" value="HTH-type_TetR-like_transc_reg"/>
</dbReference>
<organism evidence="7 8">
    <name type="scientific">Pelagibacterium nitratireducens</name>
    <dbReference type="NCBI Taxonomy" id="1046114"/>
    <lineage>
        <taxon>Bacteria</taxon>
        <taxon>Pseudomonadati</taxon>
        <taxon>Pseudomonadota</taxon>
        <taxon>Alphaproteobacteria</taxon>
        <taxon>Hyphomicrobiales</taxon>
        <taxon>Devosiaceae</taxon>
        <taxon>Pelagibacterium</taxon>
    </lineage>
</organism>
<evidence type="ECO:0000259" key="6">
    <source>
        <dbReference type="PROSITE" id="PS50977"/>
    </source>
</evidence>
<proteinExistence type="predicted"/>
<dbReference type="EMBL" id="CP146275">
    <property type="protein sequence ID" value="WWT32845.1"/>
    <property type="molecule type" value="Genomic_DNA"/>
</dbReference>
<feature type="compositionally biased region" description="Basic and acidic residues" evidence="5">
    <location>
        <begin position="1"/>
        <end position="14"/>
    </location>
</feature>
<evidence type="ECO:0000256" key="2">
    <source>
        <dbReference type="ARBA" id="ARBA00023125"/>
    </source>
</evidence>
<gene>
    <name evidence="7" type="ORF">V6617_17855</name>
</gene>
<dbReference type="RefSeq" id="WP_338608267.1">
    <property type="nucleotide sequence ID" value="NZ_CP146275.1"/>
</dbReference>
<keyword evidence="2 4" id="KW-0238">DNA-binding</keyword>
<sequence length="202" mass="22071">MTNAKEPRESGLREQKRKQTHARITEAGLRLFRAQGYEATTLDAIAAEAGISRRTFFHYFKSKDDILLSLQSGPGEALAAALAARHEGLTPFAAVRGAMLALVAQYPPDELIALDRLMRSSEAIQARKQASYARDEALVLEALRTHWPEKSDTHLRMVAMLAIGVSRVALDGWNKDGGRRPLADFLAEGFDAIEAVGGQQSG</sequence>
<protein>
    <submittedName>
        <fullName evidence="7">Helix-turn-helix domain-containing protein</fullName>
    </submittedName>
</protein>
<evidence type="ECO:0000256" key="3">
    <source>
        <dbReference type="ARBA" id="ARBA00023163"/>
    </source>
</evidence>
<dbReference type="PRINTS" id="PR00455">
    <property type="entry name" value="HTHTETR"/>
</dbReference>
<feature type="DNA-binding region" description="H-T-H motif" evidence="4">
    <location>
        <begin position="41"/>
        <end position="60"/>
    </location>
</feature>
<dbReference type="Gene3D" id="1.10.10.60">
    <property type="entry name" value="Homeodomain-like"/>
    <property type="match status" value="1"/>
</dbReference>
<keyword evidence="8" id="KW-1185">Reference proteome</keyword>
<dbReference type="InterPro" id="IPR023772">
    <property type="entry name" value="DNA-bd_HTH_TetR-type_CS"/>
</dbReference>
<dbReference type="PROSITE" id="PS50977">
    <property type="entry name" value="HTH_TETR_2"/>
    <property type="match status" value="1"/>
</dbReference>
<accession>A0ABZ2I5J9</accession>
<evidence type="ECO:0000256" key="1">
    <source>
        <dbReference type="ARBA" id="ARBA00023015"/>
    </source>
</evidence>
<reference evidence="7 8" key="1">
    <citation type="submission" date="2024-02" db="EMBL/GenBank/DDBJ databases">
        <title>Complete genome sequence of Pelagibacterium nitratireducens ZH15.</title>
        <authorList>
            <person name="Zhao L.H."/>
        </authorList>
    </citation>
    <scope>NUCLEOTIDE SEQUENCE [LARGE SCALE GENOMIC DNA]</scope>
    <source>
        <strain evidence="7 8">ZH15</strain>
    </source>
</reference>
<keyword evidence="1" id="KW-0805">Transcription regulation</keyword>
<dbReference type="PANTHER" id="PTHR30055:SF238">
    <property type="entry name" value="MYCOFACTOCIN BIOSYNTHESIS TRANSCRIPTIONAL REGULATOR MFTR-RELATED"/>
    <property type="match status" value="1"/>
</dbReference>
<evidence type="ECO:0000313" key="8">
    <source>
        <dbReference type="Proteomes" id="UP001369958"/>
    </source>
</evidence>
<evidence type="ECO:0000256" key="4">
    <source>
        <dbReference type="PROSITE-ProRule" id="PRU00335"/>
    </source>
</evidence>
<feature type="domain" description="HTH tetR-type" evidence="6">
    <location>
        <begin position="18"/>
        <end position="78"/>
    </location>
</feature>
<feature type="region of interest" description="Disordered" evidence="5">
    <location>
        <begin position="1"/>
        <end position="21"/>
    </location>
</feature>
<dbReference type="InterPro" id="IPR001647">
    <property type="entry name" value="HTH_TetR"/>
</dbReference>
<dbReference type="SUPFAM" id="SSF46689">
    <property type="entry name" value="Homeodomain-like"/>
    <property type="match status" value="1"/>
</dbReference>
<dbReference type="PANTHER" id="PTHR30055">
    <property type="entry name" value="HTH-TYPE TRANSCRIPTIONAL REGULATOR RUTR"/>
    <property type="match status" value="1"/>
</dbReference>
<name>A0ABZ2I5J9_9HYPH</name>
<evidence type="ECO:0000256" key="5">
    <source>
        <dbReference type="SAM" id="MobiDB-lite"/>
    </source>
</evidence>
<dbReference type="InterPro" id="IPR009057">
    <property type="entry name" value="Homeodomain-like_sf"/>
</dbReference>
<evidence type="ECO:0000313" key="7">
    <source>
        <dbReference type="EMBL" id="WWT32845.1"/>
    </source>
</evidence>
<dbReference type="PROSITE" id="PS01081">
    <property type="entry name" value="HTH_TETR_1"/>
    <property type="match status" value="1"/>
</dbReference>
<dbReference type="Gene3D" id="1.10.357.10">
    <property type="entry name" value="Tetracycline Repressor, domain 2"/>
    <property type="match status" value="1"/>
</dbReference>
<dbReference type="Pfam" id="PF00440">
    <property type="entry name" value="TetR_N"/>
    <property type="match status" value="1"/>
</dbReference>
<keyword evidence="3" id="KW-0804">Transcription</keyword>